<feature type="transmembrane region" description="Helical" evidence="1">
    <location>
        <begin position="183"/>
        <end position="205"/>
    </location>
</feature>
<dbReference type="InterPro" id="IPR026906">
    <property type="entry name" value="LRR_5"/>
</dbReference>
<dbReference type="Pfam" id="PF13306">
    <property type="entry name" value="LRR_5"/>
    <property type="match status" value="1"/>
</dbReference>
<dbReference type="InterPro" id="IPR005046">
    <property type="entry name" value="DUF285"/>
</dbReference>
<evidence type="ECO:0000313" key="2">
    <source>
        <dbReference type="EMBL" id="GMI25552.1"/>
    </source>
</evidence>
<dbReference type="InterPro" id="IPR032675">
    <property type="entry name" value="LRR_dom_sf"/>
</dbReference>
<feature type="transmembrane region" description="Helical" evidence="1">
    <location>
        <begin position="30"/>
        <end position="53"/>
    </location>
</feature>
<dbReference type="PANTHER" id="PTHR45661:SF3">
    <property type="entry name" value="IG-LIKE DOMAIN-CONTAINING PROTEIN"/>
    <property type="match status" value="1"/>
</dbReference>
<gene>
    <name evidence="2" type="ORF">TrCOL_g9985</name>
</gene>
<dbReference type="EMBL" id="BRYA01000612">
    <property type="protein sequence ID" value="GMI25552.1"/>
    <property type="molecule type" value="Genomic_DNA"/>
</dbReference>
<accession>A0A9W7L2J2</accession>
<name>A0A9W7L2J2_9STRA</name>
<proteinExistence type="predicted"/>
<keyword evidence="1" id="KW-0812">Transmembrane</keyword>
<dbReference type="SUPFAM" id="SSF52058">
    <property type="entry name" value="L domain-like"/>
    <property type="match status" value="1"/>
</dbReference>
<dbReference type="AlphaFoldDB" id="A0A9W7L2J2"/>
<comment type="caution">
    <text evidence="2">The sequence shown here is derived from an EMBL/GenBank/DDBJ whole genome shotgun (WGS) entry which is preliminary data.</text>
</comment>
<sequence>MTLGYVESNLEQVCEVEVPEHLHGAWSDPYSVVITACSIVVLVASHPLGLGIVKKGSNVIMGKITKLPGTGEGSESSTTVNSNPLLTELSSKANEKAQEQVRDIESGLVDSLDCLKSEMQAKDSETSGAVKKFFNEPDHASAVFYNVVNLIMTMMAFVTYWTSEDVNFMKLSLISGNKSIECRMVYFLSTVMYKPAALSMWMVLMSTSHLTYWRRVKSILPKEQTNILPGTPELPDNYVTAFIMSFTFVMFALWFCVAIVAFSWPTGLSFPTQFPLIISSAVLSIKTSEKIFKWAWRRWDFETWGEGIVGGGLEGGNELFKKIAKKSCVLLDAMTGWVARVIAFAQRRYNEREVAKMDDDIRTSLDSARIELEKKQKKLTTGHIDVARVADYIKNNPNVEKLDLSGCYNVVALPEGFQDLKYLREVNFSECENLKGKVILPQTVVKLGENAFMGCKRLKVVEAQGLKEVGDSAFEGCESLEEFDIPSVKILGNRVFVGCKNLRKFRFRSSKKRIGENCFEGCEALIPRDIAGDKEELVKYMVEKGMIDALTDKSIRVAVTDWMRNPEEARGKYGDIATWDVSEVTDMSGLFENAQFFNDDVTRWDVGEVTNMERMFKGCETFNQDISGWKVGKVEKWEGCFTGTTNLEMKGFDVLKTKFTNETLNAGAQIWVKDKMTAEMVYGHISDWDVSQVTTMEKLFQNAKDSNSDEPPNSNPM</sequence>
<evidence type="ECO:0000256" key="1">
    <source>
        <dbReference type="SAM" id="Phobius"/>
    </source>
</evidence>
<feature type="transmembrane region" description="Helical" evidence="1">
    <location>
        <begin position="238"/>
        <end position="264"/>
    </location>
</feature>
<dbReference type="InterPro" id="IPR053139">
    <property type="entry name" value="Surface_bspA-like"/>
</dbReference>
<keyword evidence="3" id="KW-1185">Reference proteome</keyword>
<evidence type="ECO:0000313" key="3">
    <source>
        <dbReference type="Proteomes" id="UP001165065"/>
    </source>
</evidence>
<dbReference type="Gene3D" id="3.80.10.10">
    <property type="entry name" value="Ribonuclease Inhibitor"/>
    <property type="match status" value="1"/>
</dbReference>
<reference evidence="3" key="1">
    <citation type="journal article" date="2023" name="Commun. Biol.">
        <title>Genome analysis of Parmales, the sister group of diatoms, reveals the evolutionary specialization of diatoms from phago-mixotrophs to photoautotrophs.</title>
        <authorList>
            <person name="Ban H."/>
            <person name="Sato S."/>
            <person name="Yoshikawa S."/>
            <person name="Yamada K."/>
            <person name="Nakamura Y."/>
            <person name="Ichinomiya M."/>
            <person name="Sato N."/>
            <person name="Blanc-Mathieu R."/>
            <person name="Endo H."/>
            <person name="Kuwata A."/>
            <person name="Ogata H."/>
        </authorList>
    </citation>
    <scope>NUCLEOTIDE SEQUENCE [LARGE SCALE GENOMIC DNA]</scope>
</reference>
<organism evidence="2 3">
    <name type="scientific">Triparma columacea</name>
    <dbReference type="NCBI Taxonomy" id="722753"/>
    <lineage>
        <taxon>Eukaryota</taxon>
        <taxon>Sar</taxon>
        <taxon>Stramenopiles</taxon>
        <taxon>Ochrophyta</taxon>
        <taxon>Bolidophyceae</taxon>
        <taxon>Parmales</taxon>
        <taxon>Triparmaceae</taxon>
        <taxon>Triparma</taxon>
    </lineage>
</organism>
<dbReference type="PANTHER" id="PTHR45661">
    <property type="entry name" value="SURFACE ANTIGEN"/>
    <property type="match status" value="1"/>
</dbReference>
<feature type="transmembrane region" description="Helical" evidence="1">
    <location>
        <begin position="142"/>
        <end position="163"/>
    </location>
</feature>
<protein>
    <submittedName>
        <fullName evidence="2">Uncharacterized protein</fullName>
    </submittedName>
</protein>
<keyword evidence="1" id="KW-0472">Membrane</keyword>
<dbReference type="OrthoDB" id="203093at2759"/>
<dbReference type="Proteomes" id="UP001165065">
    <property type="component" value="Unassembled WGS sequence"/>
</dbReference>
<dbReference type="Pfam" id="PF03382">
    <property type="entry name" value="DUF285"/>
    <property type="match status" value="2"/>
</dbReference>
<keyword evidence="1" id="KW-1133">Transmembrane helix</keyword>